<organism evidence="2 3">
    <name type="scientific">Paenibacillus albiflavus</name>
    <dbReference type="NCBI Taxonomy" id="2545760"/>
    <lineage>
        <taxon>Bacteria</taxon>
        <taxon>Bacillati</taxon>
        <taxon>Bacillota</taxon>
        <taxon>Bacilli</taxon>
        <taxon>Bacillales</taxon>
        <taxon>Paenibacillaceae</taxon>
        <taxon>Paenibacillus</taxon>
    </lineage>
</organism>
<keyword evidence="1" id="KW-0175">Coiled coil</keyword>
<name>A0A4R4EB53_9BACL</name>
<dbReference type="OrthoDB" id="2667311at2"/>
<reference evidence="2 3" key="1">
    <citation type="submission" date="2019-03" db="EMBL/GenBank/DDBJ databases">
        <authorList>
            <person name="Kim M.K.M."/>
        </authorList>
    </citation>
    <scope>NUCLEOTIDE SEQUENCE [LARGE SCALE GENOMIC DNA]</scope>
    <source>
        <strain evidence="2 3">18JY21-1</strain>
    </source>
</reference>
<protein>
    <submittedName>
        <fullName evidence="2">Uncharacterized protein</fullName>
    </submittedName>
</protein>
<gene>
    <name evidence="2" type="ORF">E0485_15085</name>
</gene>
<feature type="coiled-coil region" evidence="1">
    <location>
        <begin position="25"/>
        <end position="52"/>
    </location>
</feature>
<evidence type="ECO:0000256" key="1">
    <source>
        <dbReference type="SAM" id="Coils"/>
    </source>
</evidence>
<comment type="caution">
    <text evidence="2">The sequence shown here is derived from an EMBL/GenBank/DDBJ whole genome shotgun (WGS) entry which is preliminary data.</text>
</comment>
<keyword evidence="3" id="KW-1185">Reference proteome</keyword>
<dbReference type="AlphaFoldDB" id="A0A4R4EB53"/>
<dbReference type="EMBL" id="SKFG01000014">
    <property type="protein sequence ID" value="TCZ76160.1"/>
    <property type="molecule type" value="Genomic_DNA"/>
</dbReference>
<evidence type="ECO:0000313" key="3">
    <source>
        <dbReference type="Proteomes" id="UP000295418"/>
    </source>
</evidence>
<sequence length="71" mass="8347">MKLTDMSCEEFERYVDAGEYCDQDVIDLFNKLQDALNTLKRIENEIEETAAYRICDFVQQAIDRIQEGIHV</sequence>
<dbReference type="RefSeq" id="WP_132418886.1">
    <property type="nucleotide sequence ID" value="NZ_SKFG01000014.1"/>
</dbReference>
<dbReference type="Proteomes" id="UP000295418">
    <property type="component" value="Unassembled WGS sequence"/>
</dbReference>
<proteinExistence type="predicted"/>
<accession>A0A4R4EB53</accession>
<evidence type="ECO:0000313" key="2">
    <source>
        <dbReference type="EMBL" id="TCZ76160.1"/>
    </source>
</evidence>